<comment type="caution">
    <text evidence="15">The sequence shown here is derived from an EMBL/GenBank/DDBJ whole genome shotgun (WGS) entry which is preliminary data.</text>
</comment>
<evidence type="ECO:0000256" key="3">
    <source>
        <dbReference type="ARBA" id="ARBA00009400"/>
    </source>
</evidence>
<dbReference type="GO" id="GO:0004514">
    <property type="term" value="F:nicotinate-nucleotide diphosphorylase (carboxylating) activity"/>
    <property type="evidence" value="ECO:0007669"/>
    <property type="project" value="UniProtKB-EC"/>
</dbReference>
<evidence type="ECO:0000259" key="13">
    <source>
        <dbReference type="Pfam" id="PF01729"/>
    </source>
</evidence>
<evidence type="ECO:0000256" key="12">
    <source>
        <dbReference type="PIRNR" id="PIRNR006250"/>
    </source>
</evidence>
<dbReference type="FunFam" id="3.90.1170.20:FF:000001">
    <property type="entry name" value="Nicotinate-nucleotide diphosphorylase (Carboxylating)"/>
    <property type="match status" value="1"/>
</dbReference>
<gene>
    <name evidence="15" type="primary">nadC</name>
    <name evidence="15" type="ORF">CLOACE_22640</name>
</gene>
<dbReference type="UniPathway" id="UPA00253">
    <property type="reaction ID" value="UER00331"/>
</dbReference>
<dbReference type="InterPro" id="IPR004393">
    <property type="entry name" value="NadC"/>
</dbReference>
<evidence type="ECO:0000259" key="14">
    <source>
        <dbReference type="Pfam" id="PF02749"/>
    </source>
</evidence>
<dbReference type="EMBL" id="LZFO01000061">
    <property type="protein sequence ID" value="OFH98060.1"/>
    <property type="molecule type" value="Genomic_DNA"/>
</dbReference>
<dbReference type="PIRSF" id="PIRSF006250">
    <property type="entry name" value="NadC_ModD"/>
    <property type="match status" value="1"/>
</dbReference>
<comment type="function">
    <text evidence="1">Involved in the catabolism of quinolinic acid (QA).</text>
</comment>
<keyword evidence="16" id="KW-1185">Reference proteome</keyword>
<dbReference type="Pfam" id="PF02749">
    <property type="entry name" value="QRPTase_N"/>
    <property type="match status" value="1"/>
</dbReference>
<evidence type="ECO:0000313" key="15">
    <source>
        <dbReference type="EMBL" id="OFH98060.1"/>
    </source>
</evidence>
<dbReference type="RefSeq" id="WP_070111359.1">
    <property type="nucleotide sequence ID" value="NZ_LZFO01000061.1"/>
</dbReference>
<dbReference type="InterPro" id="IPR027277">
    <property type="entry name" value="NadC/ModD"/>
</dbReference>
<dbReference type="InterPro" id="IPR036068">
    <property type="entry name" value="Nicotinate_pribotase-like_C"/>
</dbReference>
<comment type="subunit">
    <text evidence="4">Hexamer formed by 3 homodimers.</text>
</comment>
<accession>A0A1E8EV04</accession>
<comment type="catalytic activity">
    <reaction evidence="10">
        <text>nicotinate beta-D-ribonucleotide + CO2 + diphosphate = quinolinate + 5-phospho-alpha-D-ribose 1-diphosphate + 2 H(+)</text>
        <dbReference type="Rhea" id="RHEA:12733"/>
        <dbReference type="ChEBI" id="CHEBI:15378"/>
        <dbReference type="ChEBI" id="CHEBI:16526"/>
        <dbReference type="ChEBI" id="CHEBI:29959"/>
        <dbReference type="ChEBI" id="CHEBI:33019"/>
        <dbReference type="ChEBI" id="CHEBI:57502"/>
        <dbReference type="ChEBI" id="CHEBI:58017"/>
        <dbReference type="EC" id="2.4.2.19"/>
    </reaction>
</comment>
<feature type="domain" description="Quinolinate phosphoribosyl transferase N-terminal" evidence="14">
    <location>
        <begin position="22"/>
        <end position="106"/>
    </location>
</feature>
<dbReference type="Pfam" id="PF01729">
    <property type="entry name" value="QRPTase_C"/>
    <property type="match status" value="1"/>
</dbReference>
<dbReference type="CDD" id="cd01572">
    <property type="entry name" value="QPRTase"/>
    <property type="match status" value="1"/>
</dbReference>
<dbReference type="InterPro" id="IPR013785">
    <property type="entry name" value="Aldolase_TIM"/>
</dbReference>
<evidence type="ECO:0000256" key="1">
    <source>
        <dbReference type="ARBA" id="ARBA00003237"/>
    </source>
</evidence>
<reference evidence="15 16" key="1">
    <citation type="submission" date="2016-06" db="EMBL/GenBank/DDBJ databases">
        <title>Genome sequence of Clostridium acetireducens DSM 10703.</title>
        <authorList>
            <person name="Poehlein A."/>
            <person name="Fluechter S."/>
            <person name="Duerre P."/>
            <person name="Daniel R."/>
        </authorList>
    </citation>
    <scope>NUCLEOTIDE SEQUENCE [LARGE SCALE GENOMIC DNA]</scope>
    <source>
        <strain evidence="15 16">DSM 10703</strain>
    </source>
</reference>
<dbReference type="PANTHER" id="PTHR32179:SF3">
    <property type="entry name" value="NICOTINATE-NUCLEOTIDE PYROPHOSPHORYLASE [CARBOXYLATING]"/>
    <property type="match status" value="1"/>
</dbReference>
<protein>
    <recommendedName>
        <fullName evidence="11">Probable nicotinate-nucleotide pyrophosphorylase [carboxylating]</fullName>
        <ecNumber evidence="5">2.4.2.19</ecNumber>
    </recommendedName>
    <alternativeName>
        <fullName evidence="9">Quinolinate phosphoribosyltransferase [decarboxylating]</fullName>
    </alternativeName>
</protein>
<dbReference type="Proteomes" id="UP000175744">
    <property type="component" value="Unassembled WGS sequence"/>
</dbReference>
<keyword evidence="7 12" id="KW-0328">Glycosyltransferase</keyword>
<evidence type="ECO:0000256" key="10">
    <source>
        <dbReference type="ARBA" id="ARBA00047445"/>
    </source>
</evidence>
<dbReference type="AlphaFoldDB" id="A0A1E8EV04"/>
<name>A0A1E8EV04_9CLOT</name>
<dbReference type="PATRIC" id="fig|1121290.3.peg.2288"/>
<dbReference type="InterPro" id="IPR022412">
    <property type="entry name" value="Quinolinate_PRibosylTrfase_N"/>
</dbReference>
<dbReference type="GO" id="GO:0005737">
    <property type="term" value="C:cytoplasm"/>
    <property type="evidence" value="ECO:0007669"/>
    <property type="project" value="TreeGrafter"/>
</dbReference>
<dbReference type="InterPro" id="IPR037128">
    <property type="entry name" value="Quinolinate_PRibosylTase_N_sf"/>
</dbReference>
<comment type="pathway">
    <text evidence="2">Cofactor biosynthesis; NAD(+) biosynthesis; nicotinate D-ribonucleotide from quinolinate: step 1/1.</text>
</comment>
<dbReference type="SUPFAM" id="SSF51690">
    <property type="entry name" value="Nicotinate/Quinolinate PRTase C-terminal domain-like"/>
    <property type="match status" value="1"/>
</dbReference>
<dbReference type="GO" id="GO:0034213">
    <property type="term" value="P:quinolinate catabolic process"/>
    <property type="evidence" value="ECO:0007669"/>
    <property type="project" value="TreeGrafter"/>
</dbReference>
<evidence type="ECO:0000256" key="11">
    <source>
        <dbReference type="ARBA" id="ARBA00069173"/>
    </source>
</evidence>
<evidence type="ECO:0000256" key="5">
    <source>
        <dbReference type="ARBA" id="ARBA00011944"/>
    </source>
</evidence>
<dbReference type="GO" id="GO:0009435">
    <property type="term" value="P:NAD+ biosynthetic process"/>
    <property type="evidence" value="ECO:0007669"/>
    <property type="project" value="UniProtKB-UniPathway"/>
</dbReference>
<dbReference type="PANTHER" id="PTHR32179">
    <property type="entry name" value="NICOTINATE-NUCLEOTIDE PYROPHOSPHORYLASE [CARBOXYLATING]"/>
    <property type="match status" value="1"/>
</dbReference>
<dbReference type="OrthoDB" id="9782546at2"/>
<dbReference type="SUPFAM" id="SSF54675">
    <property type="entry name" value="Nicotinate/Quinolinate PRTase N-terminal domain-like"/>
    <property type="match status" value="1"/>
</dbReference>
<dbReference type="Gene3D" id="3.20.20.70">
    <property type="entry name" value="Aldolase class I"/>
    <property type="match status" value="1"/>
</dbReference>
<evidence type="ECO:0000256" key="9">
    <source>
        <dbReference type="ARBA" id="ARBA00033102"/>
    </source>
</evidence>
<evidence type="ECO:0000256" key="4">
    <source>
        <dbReference type="ARBA" id="ARBA00011218"/>
    </source>
</evidence>
<comment type="similarity">
    <text evidence="3 12">Belongs to the NadC/ModD family.</text>
</comment>
<evidence type="ECO:0000313" key="16">
    <source>
        <dbReference type="Proteomes" id="UP000175744"/>
    </source>
</evidence>
<evidence type="ECO:0000256" key="2">
    <source>
        <dbReference type="ARBA" id="ARBA00004893"/>
    </source>
</evidence>
<proteinExistence type="inferred from homology"/>
<dbReference type="EC" id="2.4.2.19" evidence="5"/>
<keyword evidence="6" id="KW-0662">Pyridine nucleotide biosynthesis</keyword>
<keyword evidence="8 12" id="KW-0808">Transferase</keyword>
<dbReference type="NCBIfam" id="TIGR00078">
    <property type="entry name" value="nadC"/>
    <property type="match status" value="1"/>
</dbReference>
<sequence length="278" mass="30745">MNWLLIDEFIKSALKEDIPYGDVTTNSIVNEKDKSIVDLIAKEEGIIAGINVFERVFHFVGEVDVDFLVQDGDKVKKGEVIGHIKGSTRAILTGERTALNYLQRMSGIATLTKKFVDELQGTNAKLLDTRKTTPNMRVFEKYAVKIGGGVNHRYNLSDGVLIKDNHIDAAGGIKNAIELVRKNASFVRKIEVEVENFQQLQEALEAKADIIMLDNMTAENMKKAVSIINGRAITEASGNITLDNIKEKAESGVDYISTGATTHSHKALDLSMKNLKRL</sequence>
<dbReference type="STRING" id="1121290.CLAOCE_22640"/>
<dbReference type="InterPro" id="IPR002638">
    <property type="entry name" value="Quinolinate_PRibosylTrfase_C"/>
</dbReference>
<organism evidence="15 16">
    <name type="scientific">Clostridium acetireducens DSM 10703</name>
    <dbReference type="NCBI Taxonomy" id="1121290"/>
    <lineage>
        <taxon>Bacteria</taxon>
        <taxon>Bacillati</taxon>
        <taxon>Bacillota</taxon>
        <taxon>Clostridia</taxon>
        <taxon>Eubacteriales</taxon>
        <taxon>Clostridiaceae</taxon>
        <taxon>Clostridium</taxon>
    </lineage>
</organism>
<dbReference type="Gene3D" id="3.90.1170.20">
    <property type="entry name" value="Quinolinate phosphoribosyl transferase, N-terminal domain"/>
    <property type="match status" value="1"/>
</dbReference>
<feature type="domain" description="Quinolinate phosphoribosyl transferase C-terminal" evidence="13">
    <location>
        <begin position="108"/>
        <end position="273"/>
    </location>
</feature>
<evidence type="ECO:0000256" key="8">
    <source>
        <dbReference type="ARBA" id="ARBA00022679"/>
    </source>
</evidence>
<evidence type="ECO:0000256" key="7">
    <source>
        <dbReference type="ARBA" id="ARBA00022676"/>
    </source>
</evidence>
<evidence type="ECO:0000256" key="6">
    <source>
        <dbReference type="ARBA" id="ARBA00022642"/>
    </source>
</evidence>
<dbReference type="FunFam" id="3.20.20.70:FF:000030">
    <property type="entry name" value="Nicotinate-nucleotide pyrophosphorylase, carboxylating"/>
    <property type="match status" value="1"/>
</dbReference>